<name>A0ABU5S6E7_9BACT</name>
<sequence length="142" mass="16141">MKTLCLSLISFFVLLSCKSKEEIAPNGLVGKWVATGFTQSMSQDSTWSTWRVNPTFAAAKPSIWEFTNNGKFLRDGKPAAECCFAGNRYAVSGNKITFTEYPDCSNVYCYYCGINYWEFSKPTNDTLIIQQCFTRNQFVRVK</sequence>
<reference evidence="1 2" key="1">
    <citation type="submission" date="2023-12" db="EMBL/GenBank/DDBJ databases">
        <title>Novel species of the genus Arcicella isolated from rivers.</title>
        <authorList>
            <person name="Lu H."/>
        </authorList>
    </citation>
    <scope>NUCLEOTIDE SEQUENCE [LARGE SCALE GENOMIC DNA]</scope>
    <source>
        <strain evidence="1 2">DC2W</strain>
    </source>
</reference>
<accession>A0ABU5S6E7</accession>
<proteinExistence type="predicted"/>
<evidence type="ECO:0000313" key="1">
    <source>
        <dbReference type="EMBL" id="MEA5404030.1"/>
    </source>
</evidence>
<evidence type="ECO:0008006" key="3">
    <source>
        <dbReference type="Google" id="ProtNLM"/>
    </source>
</evidence>
<dbReference type="Proteomes" id="UP001303899">
    <property type="component" value="Unassembled WGS sequence"/>
</dbReference>
<evidence type="ECO:0000313" key="2">
    <source>
        <dbReference type="Proteomes" id="UP001303899"/>
    </source>
</evidence>
<dbReference type="PROSITE" id="PS51257">
    <property type="entry name" value="PROKAR_LIPOPROTEIN"/>
    <property type="match status" value="1"/>
</dbReference>
<gene>
    <name evidence="1" type="ORF">VB776_13960</name>
</gene>
<keyword evidence="2" id="KW-1185">Reference proteome</keyword>
<dbReference type="EMBL" id="JAYGIL010000016">
    <property type="protein sequence ID" value="MEA5404030.1"/>
    <property type="molecule type" value="Genomic_DNA"/>
</dbReference>
<comment type="caution">
    <text evidence="1">The sequence shown here is derived from an EMBL/GenBank/DDBJ whole genome shotgun (WGS) entry which is preliminary data.</text>
</comment>
<organism evidence="1 2">
    <name type="scientific">Arcicella gelida</name>
    <dbReference type="NCBI Taxonomy" id="2984195"/>
    <lineage>
        <taxon>Bacteria</taxon>
        <taxon>Pseudomonadati</taxon>
        <taxon>Bacteroidota</taxon>
        <taxon>Cytophagia</taxon>
        <taxon>Cytophagales</taxon>
        <taxon>Flectobacillaceae</taxon>
        <taxon>Arcicella</taxon>
    </lineage>
</organism>
<protein>
    <recommendedName>
        <fullName evidence="3">Lipocalin-like domain-containing protein</fullName>
    </recommendedName>
</protein>
<dbReference type="RefSeq" id="WP_323697330.1">
    <property type="nucleotide sequence ID" value="NZ_JAYGIL010000016.1"/>
</dbReference>